<accession>A0ABW4A3C7</accession>
<sequence>MSRKLIRGGHVLSMDPGVGDHIGGDVLIQDGRIAAVGTGISAPDAELVDATGMVVMPGLIDTHRHTWQGAFSQVAADWTLNQYFTGVIGRLSPMFTPQDVRDGTHFGAVEALDSGVTTLFDWAHIMNTPEHADAAVDALRASGIRAVFGHSIPTHDPAWYVGSDLRHPDDARRVATRYFNSTDQLLTLALAIRGPEMATIAATADDLALARDLGVRASMHVGIGLLGGQRAITQLNDHGLLGPDLIFLHANTSTDDELKMLAASGAHASVSARVEMMMGHGFPATGRLLEAGIRPALSVDVVAGVPSNMFDEMRAVLEAERLRQYDRQLTAGSAPETVPLTTREAIEFATIDGARTLGLDDRIGSLTPGKRADVICVDVARSPLRLAQPTEAAVTFADARDVHTVLVEGEFRKRGGELVGVDARGVRDAARSSRDRLLAAVTGLSTVV</sequence>
<dbReference type="SUPFAM" id="SSF51556">
    <property type="entry name" value="Metallo-dependent hydrolases"/>
    <property type="match status" value="1"/>
</dbReference>
<keyword evidence="3" id="KW-1185">Reference proteome</keyword>
<gene>
    <name evidence="2" type="ORF">ACFQ5G_07660</name>
</gene>
<dbReference type="EMBL" id="JBHTMK010000008">
    <property type="protein sequence ID" value="MFD1365214.1"/>
    <property type="molecule type" value="Genomic_DNA"/>
</dbReference>
<dbReference type="Gene3D" id="3.20.20.140">
    <property type="entry name" value="Metal-dependent hydrolases"/>
    <property type="match status" value="1"/>
</dbReference>
<dbReference type="RefSeq" id="WP_317795450.1">
    <property type="nucleotide sequence ID" value="NZ_AP028461.1"/>
</dbReference>
<dbReference type="Pfam" id="PF01979">
    <property type="entry name" value="Amidohydro_1"/>
    <property type="match status" value="1"/>
</dbReference>
<organism evidence="2 3">
    <name type="scientific">Actinoplanes sichuanensis</name>
    <dbReference type="NCBI Taxonomy" id="512349"/>
    <lineage>
        <taxon>Bacteria</taxon>
        <taxon>Bacillati</taxon>
        <taxon>Actinomycetota</taxon>
        <taxon>Actinomycetes</taxon>
        <taxon>Micromonosporales</taxon>
        <taxon>Micromonosporaceae</taxon>
        <taxon>Actinoplanes</taxon>
    </lineage>
</organism>
<dbReference type="Gene3D" id="2.30.40.10">
    <property type="entry name" value="Urease, subunit C, domain 1"/>
    <property type="match status" value="1"/>
</dbReference>
<feature type="domain" description="Amidohydrolase-related" evidence="1">
    <location>
        <begin position="54"/>
        <end position="410"/>
    </location>
</feature>
<dbReference type="NCBIfam" id="NF006056">
    <property type="entry name" value="PRK08204.1"/>
    <property type="match status" value="1"/>
</dbReference>
<dbReference type="Proteomes" id="UP001597183">
    <property type="component" value="Unassembled WGS sequence"/>
</dbReference>
<dbReference type="InterPro" id="IPR032466">
    <property type="entry name" value="Metal_Hydrolase"/>
</dbReference>
<dbReference type="InterPro" id="IPR011059">
    <property type="entry name" value="Metal-dep_hydrolase_composite"/>
</dbReference>
<comment type="caution">
    <text evidence="2">The sequence shown here is derived from an EMBL/GenBank/DDBJ whole genome shotgun (WGS) entry which is preliminary data.</text>
</comment>
<protein>
    <submittedName>
        <fullName evidence="2">Amidohydrolase family protein</fullName>
    </submittedName>
</protein>
<dbReference type="PANTHER" id="PTHR43794:SF5">
    <property type="entry name" value="CHLOROHYDROLASE FAMILY PROTEIN"/>
    <property type="match status" value="1"/>
</dbReference>
<evidence type="ECO:0000313" key="2">
    <source>
        <dbReference type="EMBL" id="MFD1365214.1"/>
    </source>
</evidence>
<evidence type="ECO:0000259" key="1">
    <source>
        <dbReference type="Pfam" id="PF01979"/>
    </source>
</evidence>
<reference evidence="3" key="1">
    <citation type="journal article" date="2019" name="Int. J. Syst. Evol. Microbiol.">
        <title>The Global Catalogue of Microorganisms (GCM) 10K type strain sequencing project: providing services to taxonomists for standard genome sequencing and annotation.</title>
        <authorList>
            <consortium name="The Broad Institute Genomics Platform"/>
            <consortium name="The Broad Institute Genome Sequencing Center for Infectious Disease"/>
            <person name="Wu L."/>
            <person name="Ma J."/>
        </authorList>
    </citation>
    <scope>NUCLEOTIDE SEQUENCE [LARGE SCALE GENOMIC DNA]</scope>
    <source>
        <strain evidence="3">CCM 7526</strain>
    </source>
</reference>
<dbReference type="InterPro" id="IPR006680">
    <property type="entry name" value="Amidohydro-rel"/>
</dbReference>
<proteinExistence type="predicted"/>
<dbReference type="InterPro" id="IPR050287">
    <property type="entry name" value="MTA/SAH_deaminase"/>
</dbReference>
<name>A0ABW4A3C7_9ACTN</name>
<evidence type="ECO:0000313" key="3">
    <source>
        <dbReference type="Proteomes" id="UP001597183"/>
    </source>
</evidence>
<dbReference type="PANTHER" id="PTHR43794">
    <property type="entry name" value="AMINOHYDROLASE SSNA-RELATED"/>
    <property type="match status" value="1"/>
</dbReference>
<dbReference type="SUPFAM" id="SSF51338">
    <property type="entry name" value="Composite domain of metallo-dependent hydrolases"/>
    <property type="match status" value="1"/>
</dbReference>